<evidence type="ECO:0000313" key="5">
    <source>
        <dbReference type="Proteomes" id="UP000297861"/>
    </source>
</evidence>
<evidence type="ECO:0000256" key="1">
    <source>
        <dbReference type="SAM" id="MobiDB-lite"/>
    </source>
</evidence>
<accession>A0A4Y8L902</accession>
<name>A0A4Y8L902_9BACT</name>
<feature type="transmembrane region" description="Helical" evidence="2">
    <location>
        <begin position="54"/>
        <end position="72"/>
    </location>
</feature>
<keyword evidence="5" id="KW-1185">Reference proteome</keyword>
<organism evidence="4 5">
    <name type="scientific">Dysgonomonas capnocytophagoides</name>
    <dbReference type="NCBI Taxonomy" id="45254"/>
    <lineage>
        <taxon>Bacteria</taxon>
        <taxon>Pseudomonadati</taxon>
        <taxon>Bacteroidota</taxon>
        <taxon>Bacteroidia</taxon>
        <taxon>Bacteroidales</taxon>
        <taxon>Dysgonomonadaceae</taxon>
        <taxon>Dysgonomonas</taxon>
    </lineage>
</organism>
<evidence type="ECO:0000256" key="2">
    <source>
        <dbReference type="SAM" id="Phobius"/>
    </source>
</evidence>
<dbReference type="RefSeq" id="WP_134435695.1">
    <property type="nucleotide sequence ID" value="NZ_SOML01000002.1"/>
</dbReference>
<dbReference type="InterPro" id="IPR025665">
    <property type="entry name" value="Beta-barrel_OMP_2"/>
</dbReference>
<proteinExistence type="predicted"/>
<dbReference type="OrthoDB" id="1150526at2"/>
<dbReference type="InterPro" id="IPR011250">
    <property type="entry name" value="OMP/PagP_B-barrel"/>
</dbReference>
<dbReference type="EMBL" id="SOML01000002">
    <property type="protein sequence ID" value="TFD97952.1"/>
    <property type="molecule type" value="Genomic_DNA"/>
</dbReference>
<feature type="domain" description="Outer membrane protein beta-barrel" evidence="3">
    <location>
        <begin position="256"/>
        <end position="397"/>
    </location>
</feature>
<comment type="caution">
    <text evidence="4">The sequence shown here is derived from an EMBL/GenBank/DDBJ whole genome shotgun (WGS) entry which is preliminary data.</text>
</comment>
<dbReference type="Pfam" id="PF13568">
    <property type="entry name" value="OMP_b-brl_2"/>
    <property type="match status" value="1"/>
</dbReference>
<gene>
    <name evidence="4" type="ORF">E2605_04865</name>
</gene>
<keyword evidence="2" id="KW-0812">Transmembrane</keyword>
<keyword evidence="2" id="KW-0472">Membrane</keyword>
<feature type="region of interest" description="Disordered" evidence="1">
    <location>
        <begin position="147"/>
        <end position="185"/>
    </location>
</feature>
<dbReference type="Gene3D" id="2.40.160.20">
    <property type="match status" value="1"/>
</dbReference>
<dbReference type="AlphaFoldDB" id="A0A4Y8L902"/>
<sequence length="434" mass="48810">MSNQWSDNLRKRMEIHQEPSPEGLWEDIEQAMKQNNSVKIPPKPNNLLLWGKRIGAVAAAVLALLFIGDYLFKETPMKPIVQETQVSNKSKGVSVSPQNNQRKLITERKSNKLFFSQENDAVMAVTEISENSLHGNKDSLFIAQVEEKRDIKENSQSDSSAPKKEEKDSHNLKKDDFGRTNKYDLDTDLPMLSQRHKSAKWETGLYASNIPSGSAKMYNGYGSLVSGEIPSDMEEENPVLGGGANEDPYEEILVGNEYREVYTDVKHKLPITMGISLNYNLDDKWSLTSGVTYTILSSELRSGSDSYYYTSEQTLHNVGIPLSVNYNIWQNKKMGIYISGGGLVEKNVSGKLTTDYVVDSKLKSSQKDKISIDQLQWSVNTSVGIQYRLSPKIGLYAESGVSYHFKNGSQIETIYKDKPLNLSLRFGLRFSLSE</sequence>
<keyword evidence="2" id="KW-1133">Transmembrane helix</keyword>
<dbReference type="SUPFAM" id="SSF56925">
    <property type="entry name" value="OMPA-like"/>
    <property type="match status" value="1"/>
</dbReference>
<dbReference type="Proteomes" id="UP000297861">
    <property type="component" value="Unassembled WGS sequence"/>
</dbReference>
<reference evidence="4 5" key="1">
    <citation type="submission" date="2019-03" db="EMBL/GenBank/DDBJ databases">
        <title>San Antonio Military Medical Center submission to MRSN (WRAIR), pending publication.</title>
        <authorList>
            <person name="Blyth D.M."/>
            <person name="Mccarthy S.L."/>
            <person name="Schall S.E."/>
            <person name="Stam J.A."/>
            <person name="Ong A.C."/>
            <person name="Mcgann P.T."/>
        </authorList>
    </citation>
    <scope>NUCLEOTIDE SEQUENCE [LARGE SCALE GENOMIC DNA]</scope>
    <source>
        <strain evidence="4 5">MRSN571793</strain>
    </source>
</reference>
<feature type="compositionally biased region" description="Basic and acidic residues" evidence="1">
    <location>
        <begin position="8"/>
        <end position="19"/>
    </location>
</feature>
<feature type="region of interest" description="Disordered" evidence="1">
    <location>
        <begin position="1"/>
        <end position="22"/>
    </location>
</feature>
<evidence type="ECO:0000313" key="4">
    <source>
        <dbReference type="EMBL" id="TFD97952.1"/>
    </source>
</evidence>
<evidence type="ECO:0000259" key="3">
    <source>
        <dbReference type="Pfam" id="PF13568"/>
    </source>
</evidence>
<protein>
    <recommendedName>
        <fullName evidence="3">Outer membrane protein beta-barrel domain-containing protein</fullName>
    </recommendedName>
</protein>